<keyword evidence="3" id="KW-1185">Reference proteome</keyword>
<feature type="compositionally biased region" description="Pro residues" evidence="1">
    <location>
        <begin position="165"/>
        <end position="178"/>
    </location>
</feature>
<name>A0A9Q3E4X3_9BASI</name>
<evidence type="ECO:0000256" key="1">
    <source>
        <dbReference type="SAM" id="MobiDB-lite"/>
    </source>
</evidence>
<proteinExistence type="predicted"/>
<gene>
    <name evidence="2" type="ORF">O181_052076</name>
</gene>
<dbReference type="AlphaFoldDB" id="A0A9Q3E4X3"/>
<evidence type="ECO:0000313" key="2">
    <source>
        <dbReference type="EMBL" id="MBW0512361.1"/>
    </source>
</evidence>
<reference evidence="2" key="1">
    <citation type="submission" date="2021-03" db="EMBL/GenBank/DDBJ databases">
        <title>Draft genome sequence of rust myrtle Austropuccinia psidii MF-1, a brazilian biotype.</title>
        <authorList>
            <person name="Quecine M.C."/>
            <person name="Pachon D.M.R."/>
            <person name="Bonatelli M.L."/>
            <person name="Correr F.H."/>
            <person name="Franceschini L.M."/>
            <person name="Leite T.F."/>
            <person name="Margarido G.R.A."/>
            <person name="Almeida C.A."/>
            <person name="Ferrarezi J.A."/>
            <person name="Labate C.A."/>
        </authorList>
    </citation>
    <scope>NUCLEOTIDE SEQUENCE</scope>
    <source>
        <strain evidence="2">MF-1</strain>
    </source>
</reference>
<feature type="region of interest" description="Disordered" evidence="1">
    <location>
        <begin position="165"/>
        <end position="216"/>
    </location>
</feature>
<organism evidence="2 3">
    <name type="scientific">Austropuccinia psidii MF-1</name>
    <dbReference type="NCBI Taxonomy" id="1389203"/>
    <lineage>
        <taxon>Eukaryota</taxon>
        <taxon>Fungi</taxon>
        <taxon>Dikarya</taxon>
        <taxon>Basidiomycota</taxon>
        <taxon>Pucciniomycotina</taxon>
        <taxon>Pucciniomycetes</taxon>
        <taxon>Pucciniales</taxon>
        <taxon>Sphaerophragmiaceae</taxon>
        <taxon>Austropuccinia</taxon>
    </lineage>
</organism>
<sequence>MEREHLSLGRLSPSLVTHGIQKPKFSASSLNHFSSHNHTDLFPLRIEQNQPNPPLTRLTCSPYALKANPAATYYRPKWYLMVGGLILRTPLNEVATYSSPKSILRTTRGRLTREPEPEMTPTQSTQEPFGKKLLHFLTILNFSSACPATPSLVIVIDNTPVRSPLPSPDSAAFPPPLPQISLSLPPGTQPPPSPRCQAPLIPPMMLSSNSPTCNQQ</sequence>
<evidence type="ECO:0000313" key="3">
    <source>
        <dbReference type="Proteomes" id="UP000765509"/>
    </source>
</evidence>
<protein>
    <submittedName>
        <fullName evidence="2">Uncharacterized protein</fullName>
    </submittedName>
</protein>
<dbReference type="EMBL" id="AVOT02022754">
    <property type="protein sequence ID" value="MBW0512361.1"/>
    <property type="molecule type" value="Genomic_DNA"/>
</dbReference>
<comment type="caution">
    <text evidence="2">The sequence shown here is derived from an EMBL/GenBank/DDBJ whole genome shotgun (WGS) entry which is preliminary data.</text>
</comment>
<dbReference type="Proteomes" id="UP000765509">
    <property type="component" value="Unassembled WGS sequence"/>
</dbReference>
<accession>A0A9Q3E4X3</accession>
<feature type="compositionally biased region" description="Polar residues" evidence="1">
    <location>
        <begin position="206"/>
        <end position="216"/>
    </location>
</feature>